<evidence type="ECO:0000256" key="1">
    <source>
        <dbReference type="SAM" id="MobiDB-lite"/>
    </source>
</evidence>
<sequence>REETKSVKRCQSNLPNAPSRKVGTQKLIDIHQPPNAPSEGEEQKVQNRYQSTSQDDPSEGMNKKLIGDQSSLPKIHQEGRKQKLIDYQSNLTQSPSEGRNKKSIDINQLPNAPSEVSEQKVKAIQSTSPMLHSEEIHPLLNVKKPTDKNQQKKVSRTNKGKPSKSEKSKHKYRSDEI</sequence>
<gene>
    <name evidence="2" type="ORF">MGAL_10B004048</name>
</gene>
<dbReference type="Proteomes" id="UP000596742">
    <property type="component" value="Unassembled WGS sequence"/>
</dbReference>
<dbReference type="AlphaFoldDB" id="A0A8B6HJM9"/>
<feature type="compositionally biased region" description="Basic residues" evidence="1">
    <location>
        <begin position="151"/>
        <end position="177"/>
    </location>
</feature>
<feature type="compositionally biased region" description="Basic and acidic residues" evidence="1">
    <location>
        <begin position="75"/>
        <end position="84"/>
    </location>
</feature>
<organism evidence="2 3">
    <name type="scientific">Mytilus galloprovincialis</name>
    <name type="common">Mediterranean mussel</name>
    <dbReference type="NCBI Taxonomy" id="29158"/>
    <lineage>
        <taxon>Eukaryota</taxon>
        <taxon>Metazoa</taxon>
        <taxon>Spiralia</taxon>
        <taxon>Lophotrochozoa</taxon>
        <taxon>Mollusca</taxon>
        <taxon>Bivalvia</taxon>
        <taxon>Autobranchia</taxon>
        <taxon>Pteriomorphia</taxon>
        <taxon>Mytilida</taxon>
        <taxon>Mytiloidea</taxon>
        <taxon>Mytilidae</taxon>
        <taxon>Mytilinae</taxon>
        <taxon>Mytilus</taxon>
    </lineage>
</organism>
<name>A0A8B6HJM9_MYTGA</name>
<protein>
    <submittedName>
        <fullName evidence="2">Uncharacterized protein</fullName>
    </submittedName>
</protein>
<proteinExistence type="predicted"/>
<feature type="compositionally biased region" description="Polar residues" evidence="1">
    <location>
        <begin position="105"/>
        <end position="116"/>
    </location>
</feature>
<evidence type="ECO:0000313" key="2">
    <source>
        <dbReference type="EMBL" id="VDI80546.1"/>
    </source>
</evidence>
<reference evidence="2" key="1">
    <citation type="submission" date="2018-11" db="EMBL/GenBank/DDBJ databases">
        <authorList>
            <person name="Alioto T."/>
            <person name="Alioto T."/>
        </authorList>
    </citation>
    <scope>NUCLEOTIDE SEQUENCE</scope>
</reference>
<evidence type="ECO:0000313" key="3">
    <source>
        <dbReference type="Proteomes" id="UP000596742"/>
    </source>
</evidence>
<accession>A0A8B6HJM9</accession>
<keyword evidence="3" id="KW-1185">Reference proteome</keyword>
<feature type="compositionally biased region" description="Polar residues" evidence="1">
    <location>
        <begin position="87"/>
        <end position="97"/>
    </location>
</feature>
<feature type="compositionally biased region" description="Polar residues" evidence="1">
    <location>
        <begin position="46"/>
        <end position="55"/>
    </location>
</feature>
<feature type="region of interest" description="Disordered" evidence="1">
    <location>
        <begin position="1"/>
        <end position="177"/>
    </location>
</feature>
<comment type="caution">
    <text evidence="2">The sequence shown here is derived from an EMBL/GenBank/DDBJ whole genome shotgun (WGS) entry which is preliminary data.</text>
</comment>
<feature type="non-terminal residue" evidence="2">
    <location>
        <position position="1"/>
    </location>
</feature>
<dbReference type="EMBL" id="UYJE01010185">
    <property type="protein sequence ID" value="VDI80546.1"/>
    <property type="molecule type" value="Genomic_DNA"/>
</dbReference>
<dbReference type="OrthoDB" id="6156719at2759"/>